<dbReference type="Pfam" id="PF04542">
    <property type="entry name" value="Sigma70_r2"/>
    <property type="match status" value="1"/>
</dbReference>
<evidence type="ECO:0000256" key="1">
    <source>
        <dbReference type="ARBA" id="ARBA00023015"/>
    </source>
</evidence>
<dbReference type="SUPFAM" id="SSF88946">
    <property type="entry name" value="Sigma2 domain of RNA polymerase sigma factors"/>
    <property type="match status" value="1"/>
</dbReference>
<dbReference type="PANTHER" id="PTHR43133:SF8">
    <property type="entry name" value="RNA POLYMERASE SIGMA FACTOR HI_1459-RELATED"/>
    <property type="match status" value="1"/>
</dbReference>
<reference evidence="6 7" key="1">
    <citation type="submission" date="2023-11" db="EMBL/GenBank/DDBJ databases">
        <title>Coraliomargarita sp. nov., isolated from marine algae.</title>
        <authorList>
            <person name="Lee J.K."/>
            <person name="Baek J.H."/>
            <person name="Kim J.M."/>
            <person name="Choi D.G."/>
            <person name="Jeon C.O."/>
        </authorList>
    </citation>
    <scope>NUCLEOTIDE SEQUENCE [LARGE SCALE GENOMIC DNA]</scope>
    <source>
        <strain evidence="6 7">J2-16</strain>
    </source>
</reference>
<dbReference type="PANTHER" id="PTHR43133">
    <property type="entry name" value="RNA POLYMERASE ECF-TYPE SIGMA FACTO"/>
    <property type="match status" value="1"/>
</dbReference>
<dbReference type="EMBL" id="CP138858">
    <property type="protein sequence ID" value="WPJ97030.1"/>
    <property type="molecule type" value="Genomic_DNA"/>
</dbReference>
<evidence type="ECO:0000256" key="4">
    <source>
        <dbReference type="ARBA" id="ARBA00023163"/>
    </source>
</evidence>
<keyword evidence="3" id="KW-0238">DNA-binding</keyword>
<name>A0ABZ0RPY2_9BACT</name>
<evidence type="ECO:0000259" key="5">
    <source>
        <dbReference type="Pfam" id="PF04542"/>
    </source>
</evidence>
<accession>A0ABZ0RPY2</accession>
<dbReference type="InterPro" id="IPR039425">
    <property type="entry name" value="RNA_pol_sigma-70-like"/>
</dbReference>
<evidence type="ECO:0000256" key="3">
    <source>
        <dbReference type="ARBA" id="ARBA00023125"/>
    </source>
</evidence>
<dbReference type="Proteomes" id="UP001324993">
    <property type="component" value="Chromosome"/>
</dbReference>
<dbReference type="InterPro" id="IPR013325">
    <property type="entry name" value="RNA_pol_sigma_r2"/>
</dbReference>
<sequence>MESTRYTLIQRVKDPKNGHAWTSFVEAYEGYIDAVLLRVGIGRDEAKDLGQEILLKLWKQLPSFDYQPNRGKFRSWLYQIIRNTA</sequence>
<evidence type="ECO:0000313" key="6">
    <source>
        <dbReference type="EMBL" id="WPJ97030.1"/>
    </source>
</evidence>
<dbReference type="InterPro" id="IPR007627">
    <property type="entry name" value="RNA_pol_sigma70_r2"/>
</dbReference>
<evidence type="ECO:0000256" key="2">
    <source>
        <dbReference type="ARBA" id="ARBA00023082"/>
    </source>
</evidence>
<evidence type="ECO:0000313" key="7">
    <source>
        <dbReference type="Proteomes" id="UP001324993"/>
    </source>
</evidence>
<proteinExistence type="predicted"/>
<keyword evidence="4" id="KW-0804">Transcription</keyword>
<gene>
    <name evidence="6" type="ORF">SH580_04835</name>
</gene>
<protein>
    <submittedName>
        <fullName evidence="6">Sigma factor</fullName>
    </submittedName>
</protein>
<keyword evidence="1" id="KW-0805">Transcription regulation</keyword>
<feature type="domain" description="RNA polymerase sigma-70 region 2" evidence="5">
    <location>
        <begin position="24"/>
        <end position="85"/>
    </location>
</feature>
<keyword evidence="2" id="KW-0731">Sigma factor</keyword>
<keyword evidence="7" id="KW-1185">Reference proteome</keyword>
<organism evidence="6 7">
    <name type="scientific">Coraliomargarita algicola</name>
    <dbReference type="NCBI Taxonomy" id="3092156"/>
    <lineage>
        <taxon>Bacteria</taxon>
        <taxon>Pseudomonadati</taxon>
        <taxon>Verrucomicrobiota</taxon>
        <taxon>Opitutia</taxon>
        <taxon>Puniceicoccales</taxon>
        <taxon>Coraliomargaritaceae</taxon>
        <taxon>Coraliomargarita</taxon>
    </lineage>
</organism>
<dbReference type="RefSeq" id="WP_319833882.1">
    <property type="nucleotide sequence ID" value="NZ_CP138858.1"/>
</dbReference>
<dbReference type="Gene3D" id="1.10.1740.10">
    <property type="match status" value="1"/>
</dbReference>